<organism evidence="4 5">
    <name type="scientific">Lactobacillus amylolyticus DSM 11664</name>
    <dbReference type="NCBI Taxonomy" id="585524"/>
    <lineage>
        <taxon>Bacteria</taxon>
        <taxon>Bacillati</taxon>
        <taxon>Bacillota</taxon>
        <taxon>Bacilli</taxon>
        <taxon>Lactobacillales</taxon>
        <taxon>Lactobacillaceae</taxon>
        <taxon>Lactobacillus</taxon>
    </lineage>
</organism>
<feature type="domain" description="CAAX prenyl protease 2/Lysostaphin resistance protein A-like" evidence="3">
    <location>
        <begin position="158"/>
        <end position="227"/>
    </location>
</feature>
<feature type="transmembrane region" description="Helical" evidence="2">
    <location>
        <begin position="245"/>
        <end position="267"/>
    </location>
</feature>
<dbReference type="AlphaFoldDB" id="D4YUC3"/>
<dbReference type="EMBL" id="ADNY01000042">
    <property type="protein sequence ID" value="EFG55269.1"/>
    <property type="molecule type" value="Genomic_DNA"/>
</dbReference>
<keyword evidence="2" id="KW-1133">Transmembrane helix</keyword>
<name>D4YUC3_9LACO</name>
<feature type="transmembrane region" description="Helical" evidence="2">
    <location>
        <begin position="205"/>
        <end position="225"/>
    </location>
</feature>
<accession>D4YUC3</accession>
<keyword evidence="5" id="KW-1185">Reference proteome</keyword>
<dbReference type="GO" id="GO:0080120">
    <property type="term" value="P:CAAX-box protein maturation"/>
    <property type="evidence" value="ECO:0007669"/>
    <property type="project" value="UniProtKB-ARBA"/>
</dbReference>
<evidence type="ECO:0000259" key="3">
    <source>
        <dbReference type="Pfam" id="PF02517"/>
    </source>
</evidence>
<keyword evidence="2" id="KW-0812">Transmembrane</keyword>
<dbReference type="GO" id="GO:0004175">
    <property type="term" value="F:endopeptidase activity"/>
    <property type="evidence" value="ECO:0007669"/>
    <property type="project" value="UniProtKB-ARBA"/>
</dbReference>
<dbReference type="Proteomes" id="UP000004069">
    <property type="component" value="Unassembled WGS sequence"/>
</dbReference>
<feature type="transmembrane region" description="Helical" evidence="2">
    <location>
        <begin position="42"/>
        <end position="62"/>
    </location>
</feature>
<dbReference type="InterPro" id="IPR003675">
    <property type="entry name" value="Rce1/LyrA-like_dom"/>
</dbReference>
<comment type="caution">
    <text evidence="4">The sequence shown here is derived from an EMBL/GenBank/DDBJ whole genome shotgun (WGS) entry which is preliminary data.</text>
</comment>
<dbReference type="eggNOG" id="COG1266">
    <property type="taxonomic scope" value="Bacteria"/>
</dbReference>
<evidence type="ECO:0000313" key="4">
    <source>
        <dbReference type="EMBL" id="EFG55269.1"/>
    </source>
</evidence>
<gene>
    <name evidence="4" type="ORF">HMPREF0493_1134</name>
</gene>
<protein>
    <recommendedName>
        <fullName evidence="3">CAAX prenyl protease 2/Lysostaphin resistance protein A-like domain-containing protein</fullName>
    </recommendedName>
</protein>
<evidence type="ECO:0000256" key="1">
    <source>
        <dbReference type="ARBA" id="ARBA00009067"/>
    </source>
</evidence>
<feature type="transmembrane region" description="Helical" evidence="2">
    <location>
        <begin position="83"/>
        <end position="102"/>
    </location>
</feature>
<evidence type="ECO:0000256" key="2">
    <source>
        <dbReference type="SAM" id="Phobius"/>
    </source>
</evidence>
<dbReference type="Pfam" id="PF02517">
    <property type="entry name" value="Rce1-like"/>
    <property type="match status" value="1"/>
</dbReference>
<proteinExistence type="inferred from homology"/>
<comment type="similarity">
    <text evidence="1">Belongs to the UPF0177 family.</text>
</comment>
<sequence>MVSASQIKNWFLRLIAFGLFLDVQYGSDQVLLISKSLPVMHSINNQGVVSAFALLILVCFLVRSWGFRFNPNLKFQPSANFSWVVYSVLILLLVINVAWNTFGGNGNNIFSILFSYIVDIHSKYINVPSFTSALEPGVLEEAERYINIMILLIASRNLKKWRIPIAVYGSTLLFALPHFSNIGWNGQTVAATISQVLAVTDAMMWVAAYFYIGKLWFIMIVHFFNDYLINIQWGWNSPSTWTGDFNDWATTIIPLIFGLIVTIWMMYGKRRLVMEENVDRLLGTDQELDFSRMY</sequence>
<feature type="transmembrane region" description="Helical" evidence="2">
    <location>
        <begin position="165"/>
        <end position="184"/>
    </location>
</feature>
<evidence type="ECO:0000313" key="5">
    <source>
        <dbReference type="Proteomes" id="UP000004069"/>
    </source>
</evidence>
<keyword evidence="2" id="KW-0472">Membrane</keyword>
<reference evidence="4 5" key="1">
    <citation type="submission" date="2010-04" db="EMBL/GenBank/DDBJ databases">
        <authorList>
            <person name="Muzny D."/>
            <person name="Qin X."/>
            <person name="Deng J."/>
            <person name="Jiang H."/>
            <person name="Liu Y."/>
            <person name="Qu J."/>
            <person name="Song X.-Z."/>
            <person name="Zhang L."/>
            <person name="Thornton R."/>
            <person name="Coyle M."/>
            <person name="Francisco L."/>
            <person name="Jackson L."/>
            <person name="Javaid M."/>
            <person name="Korchina V."/>
            <person name="Kovar C."/>
            <person name="Mata R."/>
            <person name="Mathew T."/>
            <person name="Ngo R."/>
            <person name="Nguyen L."/>
            <person name="Nguyen N."/>
            <person name="Okwuonu G."/>
            <person name="Ongeri F."/>
            <person name="Pham C."/>
            <person name="Simmons D."/>
            <person name="Wilczek-Boney K."/>
            <person name="Hale W."/>
            <person name="Jakkamsetti A."/>
            <person name="Pham P."/>
            <person name="Ruth R."/>
            <person name="San Lucas F."/>
            <person name="Warren J."/>
            <person name="Zhang J."/>
            <person name="Zhao Z."/>
            <person name="Zhou C."/>
            <person name="Zhu D."/>
            <person name="Lee S."/>
            <person name="Bess C."/>
            <person name="Blankenburg K."/>
            <person name="Forbes L."/>
            <person name="Fu Q."/>
            <person name="Gubbala S."/>
            <person name="Hirani K."/>
            <person name="Jayaseelan J.C."/>
            <person name="Lara F."/>
            <person name="Munidasa M."/>
            <person name="Palculict T."/>
            <person name="Patil S."/>
            <person name="Pu L.-L."/>
            <person name="Saada N."/>
            <person name="Tang L."/>
            <person name="Weissenberger G."/>
            <person name="Zhu Y."/>
            <person name="Hemphill L."/>
            <person name="Shang Y."/>
            <person name="Youmans B."/>
            <person name="Ayvaz T."/>
            <person name="Ross M."/>
            <person name="Santibanez J."/>
            <person name="Aqrawi P."/>
            <person name="Gross S."/>
            <person name="Joshi V."/>
            <person name="Fowler G."/>
            <person name="Nazareth L."/>
            <person name="Reid J."/>
            <person name="Worley K."/>
            <person name="Petrosino J."/>
            <person name="Highlander S."/>
            <person name="Gibbs R."/>
        </authorList>
    </citation>
    <scope>NUCLEOTIDE SEQUENCE [LARGE SCALE GENOMIC DNA]</scope>
    <source>
        <strain evidence="4 5">DSM 11664</strain>
    </source>
</reference>